<protein>
    <submittedName>
        <fullName evidence="1">Uncharacterized protein</fullName>
    </submittedName>
</protein>
<accession>A0A7Z0SEG6</accession>
<organism evidence="1 2">
    <name type="scientific">Candidatus Methanofishera endochildressiae</name>
    <dbReference type="NCBI Taxonomy" id="2738884"/>
    <lineage>
        <taxon>Bacteria</taxon>
        <taxon>Pseudomonadati</taxon>
        <taxon>Pseudomonadota</taxon>
        <taxon>Gammaproteobacteria</taxon>
        <taxon>Candidatus Methanofishera</taxon>
    </lineage>
</organism>
<proteinExistence type="predicted"/>
<name>A0A7Z0SEG6_9GAMM</name>
<evidence type="ECO:0000313" key="1">
    <source>
        <dbReference type="EMBL" id="NYT46345.1"/>
    </source>
</evidence>
<dbReference type="AlphaFoldDB" id="A0A7Z0SEG6"/>
<reference evidence="1 2" key="1">
    <citation type="submission" date="2020-05" db="EMBL/GenBank/DDBJ databases">
        <title>Horizontal transmission and recombination maintain forever young bacterial symbiont genomes.</title>
        <authorList>
            <person name="Russell S.L."/>
            <person name="Pepper-Tunick E."/>
            <person name="Svedberg J."/>
            <person name="Byrne A."/>
            <person name="Ruelas Castillo J."/>
            <person name="Vollmers C."/>
            <person name="Beinart R.A."/>
            <person name="Corbett-Detig R."/>
        </authorList>
    </citation>
    <scope>NUCLEOTIDE SEQUENCE [LARGE SCALE GENOMIC DNA]</scope>
    <source>
        <strain evidence="1">4727-3</strain>
    </source>
</reference>
<dbReference type="EMBL" id="JACCHS010000001">
    <property type="protein sequence ID" value="NYT46345.1"/>
    <property type="molecule type" value="Genomic_DNA"/>
</dbReference>
<sequence>MAISLDQFANVAGDDLLNKLLTTKKSCHHFGDEDETISSVMGRNHLDNTLTFLGDILRKILHRMDKNHSVNAIEK</sequence>
<gene>
    <name evidence="1" type="ORF">H0A75_00100</name>
</gene>
<dbReference type="Proteomes" id="UP000537890">
    <property type="component" value="Unassembled WGS sequence"/>
</dbReference>
<evidence type="ECO:0000313" key="2">
    <source>
        <dbReference type="Proteomes" id="UP000537890"/>
    </source>
</evidence>
<comment type="caution">
    <text evidence="1">The sequence shown here is derived from an EMBL/GenBank/DDBJ whole genome shotgun (WGS) entry which is preliminary data.</text>
</comment>